<feature type="domain" description="Death" evidence="2">
    <location>
        <begin position="286"/>
        <end position="374"/>
    </location>
</feature>
<evidence type="ECO:0000313" key="4">
    <source>
        <dbReference type="EMBL" id="KAH0568259.1"/>
    </source>
</evidence>
<evidence type="ECO:0000259" key="3">
    <source>
        <dbReference type="PROSITE" id="PS50168"/>
    </source>
</evidence>
<evidence type="ECO:0000313" key="5">
    <source>
        <dbReference type="Proteomes" id="UP000826195"/>
    </source>
</evidence>
<reference evidence="4 5" key="1">
    <citation type="journal article" date="2021" name="J. Hered.">
        <title>A chromosome-level genome assembly of the parasitoid wasp, Cotesia glomerata (Hymenoptera: Braconidae).</title>
        <authorList>
            <person name="Pinto B.J."/>
            <person name="Weis J.J."/>
            <person name="Gamble T."/>
            <person name="Ode P.J."/>
            <person name="Paul R."/>
            <person name="Zaspel J.M."/>
        </authorList>
    </citation>
    <scope>NUCLEOTIDE SEQUENCE [LARGE SCALE GENOMIC DNA]</scope>
    <source>
        <strain evidence="4">CgM1</strain>
    </source>
</reference>
<dbReference type="Gene3D" id="1.10.533.10">
    <property type="entry name" value="Death Domain, Fas"/>
    <property type="match status" value="2"/>
</dbReference>
<keyword evidence="1" id="KW-0812">Transmembrane</keyword>
<sequence>MTVDMDYLSNWDEYQSRYSHLKQKFLEIASLHVNSTNLENIKLFYDRDINSKRVTDEIKNLADLLKILENRSVLSYNKINVLKEIAETYIKDVVLNQVIKDYEAQHQLHQTLPLFNIYKYRSGEYFSIEPNNDNLCNNNVNNQLEILSDHEGTNLLNIESTINYLQSTPENILNLQSNNEIKLSTFETININQNTCVSQDSSKSLLKYIVVCISVSLLVIVLIIILYFIISYIKSPALAASTSSSSAGPEPTQSTGYHQTHTVTLSYEHHNQQPTGLKTFQLSDLQAKIFHLVSDNIGRYWRDLARILDVKEAHIDSIELKDIPVKDKSFQVIYFYTLEIFISRCLGCDWEKKLIQSLNTIRRRDLAEMVQDVLAKNS</sequence>
<evidence type="ECO:0008006" key="6">
    <source>
        <dbReference type="Google" id="ProtNLM"/>
    </source>
</evidence>
<dbReference type="InterPro" id="IPR011029">
    <property type="entry name" value="DEATH-like_dom_sf"/>
</dbReference>
<feature type="domain" description="DED" evidence="3">
    <location>
        <begin position="21"/>
        <end position="100"/>
    </location>
</feature>
<dbReference type="Proteomes" id="UP000826195">
    <property type="component" value="Unassembled WGS sequence"/>
</dbReference>
<feature type="transmembrane region" description="Helical" evidence="1">
    <location>
        <begin position="205"/>
        <end position="230"/>
    </location>
</feature>
<dbReference type="EMBL" id="JAHXZJ010000001">
    <property type="protein sequence ID" value="KAH0568259.1"/>
    <property type="molecule type" value="Genomic_DNA"/>
</dbReference>
<comment type="caution">
    <text evidence="4">The sequence shown here is derived from an EMBL/GenBank/DDBJ whole genome shotgun (WGS) entry which is preliminary data.</text>
</comment>
<dbReference type="CDD" id="cd01670">
    <property type="entry name" value="Death"/>
    <property type="match status" value="1"/>
</dbReference>
<name>A0AAV7J7K0_COTGL</name>
<keyword evidence="1" id="KW-1133">Transmembrane helix</keyword>
<dbReference type="InterPro" id="IPR000488">
    <property type="entry name" value="Death_dom"/>
</dbReference>
<protein>
    <recommendedName>
        <fullName evidence="6">Death domain-containing protein</fullName>
    </recommendedName>
</protein>
<dbReference type="PROSITE" id="PS50017">
    <property type="entry name" value="DEATH_DOMAIN"/>
    <property type="match status" value="1"/>
</dbReference>
<organism evidence="4 5">
    <name type="scientific">Cotesia glomerata</name>
    <name type="common">Lepidopteran parasitic wasp</name>
    <name type="synonym">Apanteles glomeratus</name>
    <dbReference type="NCBI Taxonomy" id="32391"/>
    <lineage>
        <taxon>Eukaryota</taxon>
        <taxon>Metazoa</taxon>
        <taxon>Ecdysozoa</taxon>
        <taxon>Arthropoda</taxon>
        <taxon>Hexapoda</taxon>
        <taxon>Insecta</taxon>
        <taxon>Pterygota</taxon>
        <taxon>Neoptera</taxon>
        <taxon>Endopterygota</taxon>
        <taxon>Hymenoptera</taxon>
        <taxon>Apocrita</taxon>
        <taxon>Ichneumonoidea</taxon>
        <taxon>Braconidae</taxon>
        <taxon>Microgastrinae</taxon>
        <taxon>Cotesia</taxon>
    </lineage>
</organism>
<keyword evidence="5" id="KW-1185">Reference proteome</keyword>
<gene>
    <name evidence="4" type="ORF">KQX54_019873</name>
</gene>
<dbReference type="GO" id="GO:0042981">
    <property type="term" value="P:regulation of apoptotic process"/>
    <property type="evidence" value="ECO:0007669"/>
    <property type="project" value="InterPro"/>
</dbReference>
<dbReference type="PROSITE" id="PS50168">
    <property type="entry name" value="DED"/>
    <property type="match status" value="1"/>
</dbReference>
<evidence type="ECO:0000259" key="2">
    <source>
        <dbReference type="PROSITE" id="PS50017"/>
    </source>
</evidence>
<accession>A0AAV7J7K0</accession>
<keyword evidence="1" id="KW-0472">Membrane</keyword>
<evidence type="ECO:0000256" key="1">
    <source>
        <dbReference type="SAM" id="Phobius"/>
    </source>
</evidence>
<dbReference type="InterPro" id="IPR001875">
    <property type="entry name" value="DED_dom"/>
</dbReference>
<dbReference type="AlphaFoldDB" id="A0AAV7J7K0"/>
<dbReference type="SUPFAM" id="SSF47986">
    <property type="entry name" value="DEATH domain"/>
    <property type="match status" value="1"/>
</dbReference>
<dbReference type="GO" id="GO:0007165">
    <property type="term" value="P:signal transduction"/>
    <property type="evidence" value="ECO:0007669"/>
    <property type="project" value="InterPro"/>
</dbReference>
<proteinExistence type="predicted"/>